<keyword evidence="4 6" id="KW-0450">Lipoyl</keyword>
<dbReference type="InterPro" id="IPR003016">
    <property type="entry name" value="2-oxoA_DH_lipoyl-BS"/>
</dbReference>
<dbReference type="GO" id="GO:0005737">
    <property type="term" value="C:cytoplasm"/>
    <property type="evidence" value="ECO:0007669"/>
    <property type="project" value="TreeGrafter"/>
</dbReference>
<dbReference type="InterPro" id="IPR050743">
    <property type="entry name" value="2-oxoacid_DH_E2_comp"/>
</dbReference>
<feature type="compositionally biased region" description="Low complexity" evidence="7">
    <location>
        <begin position="175"/>
        <end position="193"/>
    </location>
</feature>
<evidence type="ECO:0000256" key="2">
    <source>
        <dbReference type="ARBA" id="ARBA00007317"/>
    </source>
</evidence>
<comment type="cofactor">
    <cofactor evidence="1 6">
        <name>(R)-lipoate</name>
        <dbReference type="ChEBI" id="CHEBI:83088"/>
    </cofactor>
</comment>
<dbReference type="InterPro" id="IPR023213">
    <property type="entry name" value="CAT-like_dom_sf"/>
</dbReference>
<dbReference type="SUPFAM" id="SSF51230">
    <property type="entry name" value="Single hybrid motif"/>
    <property type="match status" value="1"/>
</dbReference>
<dbReference type="GO" id="GO:0031405">
    <property type="term" value="F:lipoic acid binding"/>
    <property type="evidence" value="ECO:0007669"/>
    <property type="project" value="TreeGrafter"/>
</dbReference>
<dbReference type="Pfam" id="PF00364">
    <property type="entry name" value="Biotin_lipoyl"/>
    <property type="match status" value="1"/>
</dbReference>
<dbReference type="EC" id="2.3.1.-" evidence="6"/>
<protein>
    <recommendedName>
        <fullName evidence="6">Dihydrolipoamide acetyltransferase component of pyruvate dehydrogenase complex</fullName>
        <ecNumber evidence="6">2.3.1.-</ecNumber>
    </recommendedName>
</protein>
<dbReference type="Gene3D" id="4.10.320.10">
    <property type="entry name" value="E3-binding domain"/>
    <property type="match status" value="1"/>
</dbReference>
<evidence type="ECO:0000256" key="7">
    <source>
        <dbReference type="SAM" id="MobiDB-lite"/>
    </source>
</evidence>
<evidence type="ECO:0000259" key="8">
    <source>
        <dbReference type="PROSITE" id="PS50968"/>
    </source>
</evidence>
<dbReference type="GO" id="GO:0016407">
    <property type="term" value="F:acetyltransferase activity"/>
    <property type="evidence" value="ECO:0007669"/>
    <property type="project" value="TreeGrafter"/>
</dbReference>
<dbReference type="SUPFAM" id="SSF52777">
    <property type="entry name" value="CoA-dependent acyltransferases"/>
    <property type="match status" value="1"/>
</dbReference>
<dbReference type="Pfam" id="PF00198">
    <property type="entry name" value="2-oxoacid_dh"/>
    <property type="match status" value="1"/>
</dbReference>
<dbReference type="EMBL" id="PGTL01000002">
    <property type="protein sequence ID" value="PJF43279.1"/>
    <property type="molecule type" value="Genomic_DNA"/>
</dbReference>
<dbReference type="InterPro" id="IPR000089">
    <property type="entry name" value="Biotin_lipoyl"/>
</dbReference>
<evidence type="ECO:0000256" key="4">
    <source>
        <dbReference type="ARBA" id="ARBA00022823"/>
    </source>
</evidence>
<evidence type="ECO:0000256" key="3">
    <source>
        <dbReference type="ARBA" id="ARBA00022679"/>
    </source>
</evidence>
<dbReference type="Gene3D" id="3.30.559.10">
    <property type="entry name" value="Chloramphenicol acetyltransferase-like domain"/>
    <property type="match status" value="1"/>
</dbReference>
<evidence type="ECO:0000313" key="10">
    <source>
        <dbReference type="EMBL" id="PJF43279.1"/>
    </source>
</evidence>
<keyword evidence="3 6" id="KW-0808">Transferase</keyword>
<dbReference type="PANTHER" id="PTHR43178:SF5">
    <property type="entry name" value="LIPOAMIDE ACYLTRANSFERASE COMPONENT OF BRANCHED-CHAIN ALPHA-KETO ACID DEHYDROGENASE COMPLEX, MITOCHONDRIAL"/>
    <property type="match status" value="1"/>
</dbReference>
<dbReference type="InterPro" id="IPR011053">
    <property type="entry name" value="Single_hybrid_motif"/>
</dbReference>
<accession>A0A2M8Q0I4</accession>
<dbReference type="Gene3D" id="2.40.50.100">
    <property type="match status" value="1"/>
</dbReference>
<feature type="domain" description="Lipoyl-binding" evidence="8">
    <location>
        <begin position="2"/>
        <end position="77"/>
    </location>
</feature>
<dbReference type="Proteomes" id="UP000228947">
    <property type="component" value="Unassembled WGS sequence"/>
</dbReference>
<dbReference type="InterPro" id="IPR004167">
    <property type="entry name" value="PSBD"/>
</dbReference>
<dbReference type="SUPFAM" id="SSF47005">
    <property type="entry name" value="Peripheral subunit-binding domain of 2-oxo acid dehydrogenase complex"/>
    <property type="match status" value="1"/>
</dbReference>
<dbReference type="PROSITE" id="PS50968">
    <property type="entry name" value="BIOTINYL_LIPOYL"/>
    <property type="match status" value="1"/>
</dbReference>
<dbReference type="PROSITE" id="PS00189">
    <property type="entry name" value="LIPOYL"/>
    <property type="match status" value="1"/>
</dbReference>
<evidence type="ECO:0000256" key="6">
    <source>
        <dbReference type="RuleBase" id="RU003423"/>
    </source>
</evidence>
<dbReference type="PROSITE" id="PS51826">
    <property type="entry name" value="PSBD"/>
    <property type="match status" value="1"/>
</dbReference>
<feature type="region of interest" description="Disordered" evidence="7">
    <location>
        <begin position="175"/>
        <end position="195"/>
    </location>
</feature>
<dbReference type="CDD" id="cd06849">
    <property type="entry name" value="lipoyl_domain"/>
    <property type="match status" value="1"/>
</dbReference>
<evidence type="ECO:0000256" key="1">
    <source>
        <dbReference type="ARBA" id="ARBA00001938"/>
    </source>
</evidence>
<evidence type="ECO:0000313" key="11">
    <source>
        <dbReference type="Proteomes" id="UP000228947"/>
    </source>
</evidence>
<dbReference type="InterPro" id="IPR036625">
    <property type="entry name" value="E3-bd_dom_sf"/>
</dbReference>
<reference evidence="10 11" key="1">
    <citation type="submission" date="2017-11" db="EMBL/GenBank/DDBJ databases">
        <title>Evolution of Phototrophy in the Chloroflexi Phylum Driven by Horizontal Gene Transfer.</title>
        <authorList>
            <person name="Ward L.M."/>
            <person name="Hemp J."/>
            <person name="Shih P.M."/>
            <person name="Mcglynn S.E."/>
            <person name="Fischer W."/>
        </authorList>
    </citation>
    <scope>NUCLEOTIDE SEQUENCE [LARGE SCALE GENOMIC DNA]</scope>
    <source>
        <strain evidence="10">CP1_1M</strain>
    </source>
</reference>
<evidence type="ECO:0000256" key="5">
    <source>
        <dbReference type="ARBA" id="ARBA00023315"/>
    </source>
</evidence>
<dbReference type="InterPro" id="IPR001078">
    <property type="entry name" value="2-oxoacid_DH_actylTfrase"/>
</dbReference>
<evidence type="ECO:0000259" key="9">
    <source>
        <dbReference type="PROSITE" id="PS51826"/>
    </source>
</evidence>
<comment type="similarity">
    <text evidence="2 6">Belongs to the 2-oxoacid dehydrogenase family.</text>
</comment>
<name>A0A2M8Q0I4_9CHLR</name>
<dbReference type="Pfam" id="PF02817">
    <property type="entry name" value="E3_binding"/>
    <property type="match status" value="1"/>
</dbReference>
<feature type="domain" description="Peripheral subunit-binding (PSBD)" evidence="9">
    <location>
        <begin position="128"/>
        <end position="165"/>
    </location>
</feature>
<sequence length="423" mass="44618">MAEVVKMPMLGANMQEGTFVNWTKEVGQSVQAGEVIAEVEADKATIEIESPFSGVLVEKLVSAGDVVTAGMPLAHIETADGGAAAAPKPAAAAQGASAEPAKPVAVAAAPVALATPAEADPNLPDGVRASPLARRIARERGIDLHAVTGTGPGGRIVKADVERFTPTAVQQVAEPLSAPAKAPTAAPTRALPSGEGIVHEPVSRMRQRIAARTVESKTTIPHFYLTSEVDMAAALALRKQINEGLPEDEKVTVNDLIVKAVALALRKFPNLNSHFYGDTLVRYQYINIGIAVALPEGGLVNVVARNADQVSISQLAKRNKIMFANVREGKIRPEDIEGATFTVSNLGAYEVEHFQAIISPPEAAILAVGAVKQVPVVVNDEIRIGTRMKLSLSVDHRVSDGAEGALFLKALRELLENPMRLLL</sequence>
<gene>
    <name evidence="10" type="ORF">CUN50_00850</name>
</gene>
<comment type="caution">
    <text evidence="10">The sequence shown here is derived from an EMBL/GenBank/DDBJ whole genome shotgun (WGS) entry which is preliminary data.</text>
</comment>
<dbReference type="AlphaFoldDB" id="A0A2M8Q0I4"/>
<keyword evidence="5 6" id="KW-0012">Acyltransferase</keyword>
<proteinExistence type="inferred from homology"/>
<organism evidence="10 11">
    <name type="scientific">Candidatus Thermofonsia Clade 1 bacterium</name>
    <dbReference type="NCBI Taxonomy" id="2364210"/>
    <lineage>
        <taxon>Bacteria</taxon>
        <taxon>Bacillati</taxon>
        <taxon>Chloroflexota</taxon>
        <taxon>Candidatus Thermofontia</taxon>
        <taxon>Candidatus Thermofonsia Clade 1</taxon>
    </lineage>
</organism>
<dbReference type="PANTHER" id="PTHR43178">
    <property type="entry name" value="DIHYDROLIPOAMIDE ACETYLTRANSFERASE COMPONENT OF PYRUVATE DEHYDROGENASE COMPLEX"/>
    <property type="match status" value="1"/>
</dbReference>